<evidence type="ECO:0000256" key="4">
    <source>
        <dbReference type="ARBA" id="ARBA00022692"/>
    </source>
</evidence>
<evidence type="ECO:0000313" key="9">
    <source>
        <dbReference type="EMBL" id="BBM37255.1"/>
    </source>
</evidence>
<evidence type="ECO:0000256" key="1">
    <source>
        <dbReference type="ARBA" id="ARBA00004370"/>
    </source>
</evidence>
<dbReference type="PANTHER" id="PTHR35851:SF1">
    <property type="entry name" value="CELL DIVISION PROTEIN FTSQ"/>
    <property type="match status" value="1"/>
</dbReference>
<keyword evidence="5" id="KW-1133">Transmembrane helix</keyword>
<evidence type="ECO:0000256" key="2">
    <source>
        <dbReference type="ARBA" id="ARBA00022475"/>
    </source>
</evidence>
<comment type="subcellular location">
    <subcellularLocation>
        <location evidence="1">Membrane</location>
    </subcellularLocation>
</comment>
<dbReference type="InterPro" id="IPR013685">
    <property type="entry name" value="POTRA_FtsQ_type"/>
</dbReference>
<dbReference type="InterPro" id="IPR034746">
    <property type="entry name" value="POTRA"/>
</dbReference>
<dbReference type="OrthoDB" id="90135at2"/>
<keyword evidence="2" id="KW-1003">Cell membrane</keyword>
<reference evidence="9 10" key="1">
    <citation type="submission" date="2019-07" db="EMBL/GenBank/DDBJ databases">
        <title>Complete Genome Sequence of Leptotrichia goodfellowii Strain JCM 16774.</title>
        <authorList>
            <person name="Watanabe S."/>
            <person name="Cui L."/>
        </authorList>
    </citation>
    <scope>NUCLEOTIDE SEQUENCE [LARGE SCALE GENOMIC DNA]</scope>
    <source>
        <strain evidence="9 10">JCM16774</strain>
    </source>
</reference>
<dbReference type="InterPro" id="IPR026579">
    <property type="entry name" value="FtsQ"/>
</dbReference>
<protein>
    <submittedName>
        <fullName evidence="9">POTRA domain protein, FtsQ-type</fullName>
    </submittedName>
</protein>
<evidence type="ECO:0000256" key="6">
    <source>
        <dbReference type="ARBA" id="ARBA00023136"/>
    </source>
</evidence>
<dbReference type="GO" id="GO:0090529">
    <property type="term" value="P:cell septum assembly"/>
    <property type="evidence" value="ECO:0007669"/>
    <property type="project" value="InterPro"/>
</dbReference>
<evidence type="ECO:0000256" key="5">
    <source>
        <dbReference type="ARBA" id="ARBA00022989"/>
    </source>
</evidence>
<evidence type="ECO:0000256" key="3">
    <source>
        <dbReference type="ARBA" id="ARBA00022618"/>
    </source>
</evidence>
<feature type="domain" description="POTRA" evidence="8">
    <location>
        <begin position="30"/>
        <end position="98"/>
    </location>
</feature>
<dbReference type="Pfam" id="PF08478">
    <property type="entry name" value="POTRA_1"/>
    <property type="match status" value="1"/>
</dbReference>
<keyword evidence="6" id="KW-0472">Membrane</keyword>
<sequence length="221" mass="26074">MRKFIRTVLVISLLSGLIYFGKQFIETDYFKINEITVTGKNNLLKDDIISKIENLKGENIVYINTGRMEEILGKDVRVKKISIRKVYPSKLIVEFEEREPYVYVKKGNDIFLADKELNLFGHISEIESKNIPVIIYTDEDSLKDIKIILSKIKNKDLYDMISEIRKNNKTYELILKNGVKFITDPFVSSEKYDSRYKLYEKIKDEQTINYMDIRFKDVNVK</sequence>
<dbReference type="Gene3D" id="3.10.20.310">
    <property type="entry name" value="membrane protein fhac"/>
    <property type="match status" value="1"/>
</dbReference>
<dbReference type="EMBL" id="AP019822">
    <property type="protein sequence ID" value="BBM37255.1"/>
    <property type="molecule type" value="Genomic_DNA"/>
</dbReference>
<dbReference type="AlphaFoldDB" id="A0A510JG82"/>
<dbReference type="RefSeq" id="WP_026738316.1">
    <property type="nucleotide sequence ID" value="NZ_AP019822.1"/>
</dbReference>
<keyword evidence="3" id="KW-0132">Cell division</keyword>
<evidence type="ECO:0000256" key="7">
    <source>
        <dbReference type="ARBA" id="ARBA00023306"/>
    </source>
</evidence>
<proteinExistence type="predicted"/>
<dbReference type="PANTHER" id="PTHR35851">
    <property type="entry name" value="CELL DIVISION PROTEIN FTSQ"/>
    <property type="match status" value="1"/>
</dbReference>
<name>A0A510JG82_9FUSO</name>
<dbReference type="STRING" id="714315.GCA_000516535_02209"/>
<dbReference type="PROSITE" id="PS51779">
    <property type="entry name" value="POTRA"/>
    <property type="match status" value="1"/>
</dbReference>
<evidence type="ECO:0000259" key="8">
    <source>
        <dbReference type="PROSITE" id="PS51779"/>
    </source>
</evidence>
<dbReference type="KEGG" id="lgo:JCM16774_2214"/>
<accession>A0A510JG82</accession>
<gene>
    <name evidence="9" type="ORF">JCM16774_2214</name>
</gene>
<evidence type="ECO:0000313" key="10">
    <source>
        <dbReference type="Proteomes" id="UP000321606"/>
    </source>
</evidence>
<keyword evidence="4" id="KW-0812">Transmembrane</keyword>
<organism evidence="9 10">
    <name type="scientific">Pseudoleptotrichia goodfellowii</name>
    <dbReference type="NCBI Taxonomy" id="157692"/>
    <lineage>
        <taxon>Bacteria</taxon>
        <taxon>Fusobacteriati</taxon>
        <taxon>Fusobacteriota</taxon>
        <taxon>Fusobacteriia</taxon>
        <taxon>Fusobacteriales</taxon>
        <taxon>Leptotrichiaceae</taxon>
        <taxon>Pseudoleptotrichia</taxon>
    </lineage>
</organism>
<dbReference type="Proteomes" id="UP000321606">
    <property type="component" value="Chromosome"/>
</dbReference>
<dbReference type="GO" id="GO:0016020">
    <property type="term" value="C:membrane"/>
    <property type="evidence" value="ECO:0007669"/>
    <property type="project" value="UniProtKB-SubCell"/>
</dbReference>
<keyword evidence="7" id="KW-0131">Cell cycle</keyword>